<keyword evidence="4" id="KW-1185">Reference proteome</keyword>
<feature type="compositionally biased region" description="Polar residues" evidence="2">
    <location>
        <begin position="397"/>
        <end position="417"/>
    </location>
</feature>
<evidence type="ECO:0000313" key="3">
    <source>
        <dbReference type="EMBL" id="PGG97767.1"/>
    </source>
</evidence>
<feature type="region of interest" description="Disordered" evidence="2">
    <location>
        <begin position="260"/>
        <end position="280"/>
    </location>
</feature>
<proteinExistence type="predicted"/>
<evidence type="ECO:0000256" key="2">
    <source>
        <dbReference type="SAM" id="MobiDB-lite"/>
    </source>
</evidence>
<dbReference type="OrthoDB" id="4187083at2759"/>
<keyword evidence="1" id="KW-0175">Coiled coil</keyword>
<dbReference type="AlphaFoldDB" id="A0A2B7WMN9"/>
<protein>
    <submittedName>
        <fullName evidence="3">Uncharacterized protein</fullName>
    </submittedName>
</protein>
<evidence type="ECO:0000313" key="4">
    <source>
        <dbReference type="Proteomes" id="UP000224080"/>
    </source>
</evidence>
<dbReference type="Proteomes" id="UP000224080">
    <property type="component" value="Unassembled WGS sequence"/>
</dbReference>
<sequence>MGDPNEEIEWERERLGPEWMDGTPFLSPHQHPLWKGFMDTHEITAQRLPPFNRTLILEQYKVLERLAERTDNKGIPVEHFGRFWPRHFFYDGKPRGESSTPYNAETAKHVEVNLQVLTYYCNGRPQIDMPDGMRDVFLEYEQKVPKEMEEHAALVKENKYLKEEERRLKGVIKALEEEKEVMRVQWNQMYNNFNTQQQSYESRINNLEQEKDAAVLDHIKRNPILADLQGLRHHFEELTKATSKALSGCEILPEVITPELPTTFSPGEKRSLPPDGAETKITRARTPTGSLQMQGSYSKAIDGCLNDTQHMQKRGLSPIQNQPAVKKLKVEKAFEQTSLATALNISLAGGNTSPLTALPGQGLSTPGDKPLPLSSVPPTKGPSEKQACVASKAGGNPKQTKSSIADSRSSVRNTVIGSSPKRSRKATRLVPGQPDFTGTMALSQKLNSGFYDLARISKRSALVKFGVVPRTQPISDLTCPVLSQDERFFALILWQGYQSKIAELVKAATNYTQMHGGLAVLFFRDLGYANGDPVPLTQTALDEGTLRVLSNITLGHLTQRNPAIAQKHLQSALRKPFRYTSIRELSDGLTKKGLRYSNENLAREYIDFLKPRFEQELRSCSNQIPTLLVFTPHKLSAAKRFNLQTEIYFHLEEQNGDINSEAVAEVLAKQEFTFQELTELFETHGWKYDSGVLAKAIFSYEATSCG</sequence>
<feature type="compositionally biased region" description="Basic and acidic residues" evidence="2">
    <location>
        <begin position="267"/>
        <end position="280"/>
    </location>
</feature>
<name>A0A2B7WMN9_9EURO</name>
<organism evidence="3 4">
    <name type="scientific">Blastomyces parvus</name>
    <dbReference type="NCBI Taxonomy" id="2060905"/>
    <lineage>
        <taxon>Eukaryota</taxon>
        <taxon>Fungi</taxon>
        <taxon>Dikarya</taxon>
        <taxon>Ascomycota</taxon>
        <taxon>Pezizomycotina</taxon>
        <taxon>Eurotiomycetes</taxon>
        <taxon>Eurotiomycetidae</taxon>
        <taxon>Onygenales</taxon>
        <taxon>Ajellomycetaceae</taxon>
        <taxon>Blastomyces</taxon>
    </lineage>
</organism>
<accession>A0A2B7WMN9</accession>
<evidence type="ECO:0000256" key="1">
    <source>
        <dbReference type="SAM" id="Coils"/>
    </source>
</evidence>
<dbReference type="EMBL" id="PDNC01000135">
    <property type="protein sequence ID" value="PGG97767.1"/>
    <property type="molecule type" value="Genomic_DNA"/>
</dbReference>
<feature type="region of interest" description="Disordered" evidence="2">
    <location>
        <begin position="356"/>
        <end position="432"/>
    </location>
</feature>
<comment type="caution">
    <text evidence="3">The sequence shown here is derived from an EMBL/GenBank/DDBJ whole genome shotgun (WGS) entry which is preliminary data.</text>
</comment>
<feature type="coiled-coil region" evidence="1">
    <location>
        <begin position="158"/>
        <end position="217"/>
    </location>
</feature>
<reference evidence="3 4" key="1">
    <citation type="submission" date="2017-10" db="EMBL/GenBank/DDBJ databases">
        <title>Comparative genomics in systemic dimorphic fungi from Ajellomycetaceae.</title>
        <authorList>
            <person name="Munoz J.F."/>
            <person name="Mcewen J.G."/>
            <person name="Clay O.K."/>
            <person name="Cuomo C.A."/>
        </authorList>
    </citation>
    <scope>NUCLEOTIDE SEQUENCE [LARGE SCALE GENOMIC DNA]</scope>
    <source>
        <strain evidence="3 4">UAMH130</strain>
    </source>
</reference>
<gene>
    <name evidence="3" type="ORF">GX51_07148</name>
</gene>